<proteinExistence type="inferred from homology"/>
<evidence type="ECO:0000256" key="7">
    <source>
        <dbReference type="SAM" id="Phobius"/>
    </source>
</evidence>
<organism evidence="8">
    <name type="scientific">Pseudogymnoascus destructans</name>
    <dbReference type="NCBI Taxonomy" id="655981"/>
    <lineage>
        <taxon>Eukaryota</taxon>
        <taxon>Fungi</taxon>
        <taxon>Dikarya</taxon>
        <taxon>Ascomycota</taxon>
        <taxon>Pezizomycotina</taxon>
        <taxon>Leotiomycetes</taxon>
        <taxon>Thelebolales</taxon>
        <taxon>Thelebolaceae</taxon>
        <taxon>Pseudogymnoascus</taxon>
    </lineage>
</organism>
<dbReference type="InterPro" id="IPR036396">
    <property type="entry name" value="Cyt_P450_sf"/>
</dbReference>
<dbReference type="VEuPathDB" id="FungiDB:GMDG_02796"/>
<evidence type="ECO:0000313" key="8">
    <source>
        <dbReference type="EMBL" id="OAF62966.1"/>
    </source>
</evidence>
<comment type="cofactor">
    <cofactor evidence="1 5">
        <name>heme</name>
        <dbReference type="ChEBI" id="CHEBI:30413"/>
    </cofactor>
</comment>
<dbReference type="Pfam" id="PF00067">
    <property type="entry name" value="p450"/>
    <property type="match status" value="1"/>
</dbReference>
<keyword evidence="7" id="KW-1133">Transmembrane helix</keyword>
<dbReference type="GO" id="GO:0004497">
    <property type="term" value="F:monooxygenase activity"/>
    <property type="evidence" value="ECO:0007669"/>
    <property type="project" value="UniProtKB-KW"/>
</dbReference>
<dbReference type="GO" id="GO:0005506">
    <property type="term" value="F:iron ion binding"/>
    <property type="evidence" value="ECO:0007669"/>
    <property type="project" value="InterPro"/>
</dbReference>
<evidence type="ECO:0000256" key="2">
    <source>
        <dbReference type="ARBA" id="ARBA00010617"/>
    </source>
</evidence>
<name>A0A177ALN1_9PEZI</name>
<evidence type="ECO:0008006" key="9">
    <source>
        <dbReference type="Google" id="ProtNLM"/>
    </source>
</evidence>
<keyword evidence="6" id="KW-0503">Monooxygenase</keyword>
<evidence type="ECO:0000256" key="5">
    <source>
        <dbReference type="PIRSR" id="PIRSR602403-1"/>
    </source>
</evidence>
<dbReference type="InterPro" id="IPR002403">
    <property type="entry name" value="Cyt_P450_E_grp-IV"/>
</dbReference>
<dbReference type="OrthoDB" id="1470350at2759"/>
<keyword evidence="3 5" id="KW-0479">Metal-binding</keyword>
<evidence type="ECO:0000256" key="3">
    <source>
        <dbReference type="ARBA" id="ARBA00022723"/>
    </source>
</evidence>
<dbReference type="SUPFAM" id="SSF48264">
    <property type="entry name" value="Cytochrome P450"/>
    <property type="match status" value="1"/>
</dbReference>
<evidence type="ECO:0000256" key="4">
    <source>
        <dbReference type="ARBA" id="ARBA00023004"/>
    </source>
</evidence>
<keyword evidence="7" id="KW-0812">Transmembrane</keyword>
<comment type="similarity">
    <text evidence="2 6">Belongs to the cytochrome P450 family.</text>
</comment>
<keyword evidence="5 6" id="KW-0349">Heme</keyword>
<dbReference type="EMBL" id="KV441386">
    <property type="protein sequence ID" value="OAF62966.1"/>
    <property type="molecule type" value="Genomic_DNA"/>
</dbReference>
<dbReference type="InterPro" id="IPR001128">
    <property type="entry name" value="Cyt_P450"/>
</dbReference>
<dbReference type="InterPro" id="IPR050121">
    <property type="entry name" value="Cytochrome_P450_monoxygenase"/>
</dbReference>
<evidence type="ECO:0000256" key="1">
    <source>
        <dbReference type="ARBA" id="ARBA00001971"/>
    </source>
</evidence>
<dbReference type="GeneID" id="36283178"/>
<accession>A0A177ALN1</accession>
<feature type="transmembrane region" description="Helical" evidence="7">
    <location>
        <begin position="7"/>
        <end position="29"/>
    </location>
</feature>
<keyword evidence="4 5" id="KW-0408">Iron</keyword>
<keyword evidence="7" id="KW-0472">Membrane</keyword>
<dbReference type="AlphaFoldDB" id="A0A177ALN1"/>
<feature type="binding site" description="axial binding residue" evidence="5">
    <location>
        <position position="485"/>
    </location>
    <ligand>
        <name>heme</name>
        <dbReference type="ChEBI" id="CHEBI:30413"/>
    </ligand>
    <ligandPart>
        <name>Fe</name>
        <dbReference type="ChEBI" id="CHEBI:18248"/>
    </ligandPart>
</feature>
<sequence>MSANIRISAIAFLVVFLFGLYKFIIYPAVISPLSKIPNAHWSAPFSPLWILSVRYRWTENHDVRAAHLKLGPVVRLGPNEISVGTIDGGVKTIFGGGFEKGDWYAVFDNYGVQCTFSTLHGRPHSASKRMVSHTYSKLALQTSPAVTAQAQSILYERLLPTLKASASPSQKPQGIDVLKLWYALSMDTITAYQFGLPNSSDFVRDTAYRSHWLELYQSRKPYVYYPQEVPRLTSFLSKVGFRLVPRWVDDANDEIEDWALGMCNAATASSNKCSSYSDNPGEEPVVVRAMLKGIQKESNKEQSILSCRIFDNKELMVATEMLDNLAAGHETSGITLTYATWHLSQDLELQRALRAELLTLDPPLKYSPDHIKEGSPLPGLPNLKTLDALPLLHAVLSETLRLNAAIPGSSPRVTPYPSCNLVGYEVPGGVRVCSSAWTLHRSADVYSQPEVWDHTRWLDGDGRSGEETKERDKWFWPFSSGGRMCIGNNFAMLQMKLALAATYTNFTSHIVCDDGIEQEDGYTASPKGNKLILRFEDVEE</sequence>
<dbReference type="PRINTS" id="PR00385">
    <property type="entry name" value="P450"/>
</dbReference>
<dbReference type="eggNOG" id="KOG0158">
    <property type="taxonomic scope" value="Eukaryota"/>
</dbReference>
<protein>
    <recommendedName>
        <fullName evidence="9">Cytochrome P450 monooxygenase</fullName>
    </recommendedName>
</protein>
<dbReference type="Gene3D" id="1.10.630.10">
    <property type="entry name" value="Cytochrome P450"/>
    <property type="match status" value="1"/>
</dbReference>
<dbReference type="GO" id="GO:0020037">
    <property type="term" value="F:heme binding"/>
    <property type="evidence" value="ECO:0007669"/>
    <property type="project" value="InterPro"/>
</dbReference>
<dbReference type="PROSITE" id="PS00086">
    <property type="entry name" value="CYTOCHROME_P450"/>
    <property type="match status" value="1"/>
</dbReference>
<dbReference type="CDD" id="cd11059">
    <property type="entry name" value="CYP_fungal"/>
    <property type="match status" value="1"/>
</dbReference>
<reference evidence="8" key="1">
    <citation type="submission" date="2016-03" db="EMBL/GenBank/DDBJ databases">
        <title>Updated assembly of Pseudogymnoascus destructans, the fungus causing white-nose syndrome of bats.</title>
        <authorList>
            <person name="Palmer J.M."/>
            <person name="Drees K.P."/>
            <person name="Foster J.T."/>
            <person name="Lindner D.L."/>
        </authorList>
    </citation>
    <scope>NUCLEOTIDE SEQUENCE [LARGE SCALE GENOMIC DNA]</scope>
    <source>
        <strain evidence="8">20631-21</strain>
    </source>
</reference>
<dbReference type="PANTHER" id="PTHR24305">
    <property type="entry name" value="CYTOCHROME P450"/>
    <property type="match status" value="1"/>
</dbReference>
<dbReference type="GO" id="GO:0016705">
    <property type="term" value="F:oxidoreductase activity, acting on paired donors, with incorporation or reduction of molecular oxygen"/>
    <property type="evidence" value="ECO:0007669"/>
    <property type="project" value="InterPro"/>
</dbReference>
<dbReference type="InterPro" id="IPR017972">
    <property type="entry name" value="Cyt_P450_CS"/>
</dbReference>
<evidence type="ECO:0000256" key="6">
    <source>
        <dbReference type="RuleBase" id="RU000461"/>
    </source>
</evidence>
<dbReference type="Proteomes" id="UP000077154">
    <property type="component" value="Unassembled WGS sequence"/>
</dbReference>
<keyword evidence="6" id="KW-0560">Oxidoreductase</keyword>
<gene>
    <name evidence="8" type="ORF">VC83_00079</name>
</gene>
<dbReference type="RefSeq" id="XP_024328236.1">
    <property type="nucleotide sequence ID" value="XM_024463776.1"/>
</dbReference>
<dbReference type="PRINTS" id="PR00465">
    <property type="entry name" value="EP450IV"/>
</dbReference>
<dbReference type="PANTHER" id="PTHR24305:SF166">
    <property type="entry name" value="CYTOCHROME P450 12A4, MITOCHONDRIAL-RELATED"/>
    <property type="match status" value="1"/>
</dbReference>